<dbReference type="InterPro" id="IPR039537">
    <property type="entry name" value="Retrotran_Ty1/copia-like"/>
</dbReference>
<proteinExistence type="predicted"/>
<gene>
    <name evidence="2" type="ORF">Tci_557227</name>
</gene>
<dbReference type="InterPro" id="IPR036397">
    <property type="entry name" value="RNaseH_sf"/>
</dbReference>
<evidence type="ECO:0000313" key="2">
    <source>
        <dbReference type="EMBL" id="GEZ85254.1"/>
    </source>
</evidence>
<dbReference type="EMBL" id="BKCJ010332448">
    <property type="protein sequence ID" value="GEZ85254.1"/>
    <property type="molecule type" value="Genomic_DNA"/>
</dbReference>
<dbReference type="GO" id="GO:0003676">
    <property type="term" value="F:nucleic acid binding"/>
    <property type="evidence" value="ECO:0007669"/>
    <property type="project" value="InterPro"/>
</dbReference>
<dbReference type="PANTHER" id="PTHR42648">
    <property type="entry name" value="TRANSPOSASE, PUTATIVE-RELATED"/>
    <property type="match status" value="1"/>
</dbReference>
<dbReference type="Gene3D" id="3.30.420.10">
    <property type="entry name" value="Ribonuclease H-like superfamily/Ribonuclease H"/>
    <property type="match status" value="1"/>
</dbReference>
<evidence type="ECO:0000259" key="1">
    <source>
        <dbReference type="Pfam" id="PF13976"/>
    </source>
</evidence>
<dbReference type="SUPFAM" id="SSF53098">
    <property type="entry name" value="Ribonuclease H-like"/>
    <property type="match status" value="1"/>
</dbReference>
<protein>
    <submittedName>
        <fullName evidence="2">Retrotransposon protein, putative, Ty1-copia subclass</fullName>
    </submittedName>
</protein>
<dbReference type="InterPro" id="IPR012337">
    <property type="entry name" value="RNaseH-like_sf"/>
</dbReference>
<sequence>MLGSMSPDLQRKFENYSLYDMLQELKSMFEKQAEVERTPQLCPQDISIGLILYGLINDLVGFVRNYNMHNIWKIIGELHALIIKHEKGLSKNDATPQVLVIQSVSKNDVLYFNAIPRDGIYEINMLNLVSNVNSIYNVSNRRAKHNLDSTYLWHYHLAHISNKRIEKLQRDGLLKSTNSKSFDRCVCCLSGKMTRKPFPHQTKRATNLLGLIHTDVCGPLRYVSRQGASYFITFMDDFSSYGYVYLVKHKHEVFETFKDAQMKQSVTTSTSHLKTRLALQAAFILGIKIYRDRSKRSVGLSQSDYIDKILKKIRMDGSKCGNISMQERLDLNKTERAPTPEENPGEDHWIVVKNILKYLRNTKDMFLVYGGNLEAELRVTCYCDAGFETDRDDINS</sequence>
<dbReference type="InterPro" id="IPR025724">
    <property type="entry name" value="GAG-pre-integrase_dom"/>
</dbReference>
<organism evidence="2">
    <name type="scientific">Tanacetum cinerariifolium</name>
    <name type="common">Dalmatian daisy</name>
    <name type="synonym">Chrysanthemum cinerariifolium</name>
    <dbReference type="NCBI Taxonomy" id="118510"/>
    <lineage>
        <taxon>Eukaryota</taxon>
        <taxon>Viridiplantae</taxon>
        <taxon>Streptophyta</taxon>
        <taxon>Embryophyta</taxon>
        <taxon>Tracheophyta</taxon>
        <taxon>Spermatophyta</taxon>
        <taxon>Magnoliopsida</taxon>
        <taxon>eudicotyledons</taxon>
        <taxon>Gunneridae</taxon>
        <taxon>Pentapetalae</taxon>
        <taxon>asterids</taxon>
        <taxon>campanulids</taxon>
        <taxon>Asterales</taxon>
        <taxon>Asteraceae</taxon>
        <taxon>Asteroideae</taxon>
        <taxon>Anthemideae</taxon>
        <taxon>Anthemidinae</taxon>
        <taxon>Tanacetum</taxon>
    </lineage>
</organism>
<dbReference type="PANTHER" id="PTHR42648:SF27">
    <property type="entry name" value="RNA-DIRECTED DNA POLYMERASE"/>
    <property type="match status" value="1"/>
</dbReference>
<dbReference type="Pfam" id="PF13976">
    <property type="entry name" value="gag_pre-integrs"/>
    <property type="match status" value="1"/>
</dbReference>
<feature type="domain" description="GAG-pre-integrase" evidence="1">
    <location>
        <begin position="126"/>
        <end position="193"/>
    </location>
</feature>
<name>A0A699ITU4_TANCI</name>
<comment type="caution">
    <text evidence="2">The sequence shown here is derived from an EMBL/GenBank/DDBJ whole genome shotgun (WGS) entry which is preliminary data.</text>
</comment>
<dbReference type="AlphaFoldDB" id="A0A699ITU4"/>
<accession>A0A699ITU4</accession>
<reference evidence="2" key="1">
    <citation type="journal article" date="2019" name="Sci. Rep.">
        <title>Draft genome of Tanacetum cinerariifolium, the natural source of mosquito coil.</title>
        <authorList>
            <person name="Yamashiro T."/>
            <person name="Shiraishi A."/>
            <person name="Satake H."/>
            <person name="Nakayama K."/>
        </authorList>
    </citation>
    <scope>NUCLEOTIDE SEQUENCE</scope>
</reference>